<reference evidence="3" key="2">
    <citation type="submission" date="2023-05" db="EMBL/GenBank/DDBJ databases">
        <authorList>
            <consortium name="Lawrence Berkeley National Laboratory"/>
            <person name="Steindorff A."/>
            <person name="Hensen N."/>
            <person name="Bonometti L."/>
            <person name="Westerberg I."/>
            <person name="Brannstrom I.O."/>
            <person name="Guillou S."/>
            <person name="Cros-Aarteil S."/>
            <person name="Calhoun S."/>
            <person name="Haridas S."/>
            <person name="Kuo A."/>
            <person name="Mondo S."/>
            <person name="Pangilinan J."/>
            <person name="Riley R."/>
            <person name="Labutti K."/>
            <person name="Andreopoulos B."/>
            <person name="Lipzen A."/>
            <person name="Chen C."/>
            <person name="Yanf M."/>
            <person name="Daum C."/>
            <person name="Ng V."/>
            <person name="Clum A."/>
            <person name="Ohm R."/>
            <person name="Martin F."/>
            <person name="Silar P."/>
            <person name="Natvig D."/>
            <person name="Lalanne C."/>
            <person name="Gautier V."/>
            <person name="Ament-Velasquez S.L."/>
            <person name="Kruys A."/>
            <person name="Hutchinson M.I."/>
            <person name="Powell A.J."/>
            <person name="Barry K."/>
            <person name="Miller A.N."/>
            <person name="Grigoriev I.V."/>
            <person name="Debuchy R."/>
            <person name="Gladieux P."/>
            <person name="Thoren M.H."/>
            <person name="Johannesson H."/>
        </authorList>
    </citation>
    <scope>NUCLEOTIDE SEQUENCE</scope>
    <source>
        <strain evidence="3">CBS 141.50</strain>
    </source>
</reference>
<comment type="similarity">
    <text evidence="1">Belongs to the OBAP family.</text>
</comment>
<comment type="caution">
    <text evidence="3">The sequence shown here is derived from an EMBL/GenBank/DDBJ whole genome shotgun (WGS) entry which is preliminary data.</text>
</comment>
<feature type="region of interest" description="Disordered" evidence="2">
    <location>
        <begin position="212"/>
        <end position="233"/>
    </location>
</feature>
<keyword evidence="4" id="KW-1185">Reference proteome</keyword>
<evidence type="ECO:0000256" key="2">
    <source>
        <dbReference type="SAM" id="MobiDB-lite"/>
    </source>
</evidence>
<dbReference type="AlphaFoldDB" id="A0AAN6UUD0"/>
<dbReference type="Pfam" id="PF06884">
    <property type="entry name" value="DUF1264"/>
    <property type="match status" value="1"/>
</dbReference>
<evidence type="ECO:0000313" key="3">
    <source>
        <dbReference type="EMBL" id="KAK4139397.1"/>
    </source>
</evidence>
<gene>
    <name evidence="3" type="ORF">C8A04DRAFT_40749</name>
</gene>
<dbReference type="Proteomes" id="UP001302676">
    <property type="component" value="Unassembled WGS sequence"/>
</dbReference>
<name>A0AAN6UUD0_9PEZI</name>
<evidence type="ECO:0008006" key="5">
    <source>
        <dbReference type="Google" id="ProtNLM"/>
    </source>
</evidence>
<dbReference type="InterPro" id="IPR010686">
    <property type="entry name" value="OBAP-like"/>
</dbReference>
<dbReference type="EMBL" id="MU853665">
    <property type="protein sequence ID" value="KAK4139397.1"/>
    <property type="molecule type" value="Genomic_DNA"/>
</dbReference>
<feature type="region of interest" description="Disordered" evidence="2">
    <location>
        <begin position="1"/>
        <end position="25"/>
    </location>
</feature>
<accession>A0AAN6UUD0</accession>
<sequence length="233" mass="26319">MAASVTHVKDRDAQPKVPGDARSTKSTVLETGAALTQDFSPLQNVCAHLNAFHVYASDPRRIVETNHYCGHLTEDVRQCLLYDSPSPGARLIGIEYMIKPHLYESLPQEERRLWHSHVFEVKSGMLVMPQPSAFVPQGAWEKAETAEMEEVIKLYGKVYHLWQVDRGDRLPLGEPQLMTSITAADQVPGLAERMDHRDKGFSGCDWRAKQEARKGIGEPEVHPDADYTWKTRD</sequence>
<protein>
    <recommendedName>
        <fullName evidence="5">DUF1264-domain-containing protein</fullName>
    </recommendedName>
</protein>
<reference evidence="3" key="1">
    <citation type="journal article" date="2023" name="Mol. Phylogenet. Evol.">
        <title>Genome-scale phylogeny and comparative genomics of the fungal order Sordariales.</title>
        <authorList>
            <person name="Hensen N."/>
            <person name="Bonometti L."/>
            <person name="Westerberg I."/>
            <person name="Brannstrom I.O."/>
            <person name="Guillou S."/>
            <person name="Cros-Aarteil S."/>
            <person name="Calhoun S."/>
            <person name="Haridas S."/>
            <person name="Kuo A."/>
            <person name="Mondo S."/>
            <person name="Pangilinan J."/>
            <person name="Riley R."/>
            <person name="LaButti K."/>
            <person name="Andreopoulos B."/>
            <person name="Lipzen A."/>
            <person name="Chen C."/>
            <person name="Yan M."/>
            <person name="Daum C."/>
            <person name="Ng V."/>
            <person name="Clum A."/>
            <person name="Steindorff A."/>
            <person name="Ohm R.A."/>
            <person name="Martin F."/>
            <person name="Silar P."/>
            <person name="Natvig D.O."/>
            <person name="Lalanne C."/>
            <person name="Gautier V."/>
            <person name="Ament-Velasquez S.L."/>
            <person name="Kruys A."/>
            <person name="Hutchinson M.I."/>
            <person name="Powell A.J."/>
            <person name="Barry K."/>
            <person name="Miller A.N."/>
            <person name="Grigoriev I.V."/>
            <person name="Debuchy R."/>
            <person name="Gladieux P."/>
            <person name="Hiltunen Thoren M."/>
            <person name="Johannesson H."/>
        </authorList>
    </citation>
    <scope>NUCLEOTIDE SEQUENCE</scope>
    <source>
        <strain evidence="3">CBS 141.50</strain>
    </source>
</reference>
<evidence type="ECO:0000256" key="1">
    <source>
        <dbReference type="ARBA" id="ARBA00009740"/>
    </source>
</evidence>
<dbReference type="RefSeq" id="XP_062632768.1">
    <property type="nucleotide sequence ID" value="XM_062785049.1"/>
</dbReference>
<proteinExistence type="inferred from homology"/>
<dbReference type="GeneID" id="87821662"/>
<dbReference type="PANTHER" id="PTHR31360:SF0">
    <property type="entry name" value="OIL BODY-ASSOCIATED PROTEIN 1B"/>
    <property type="match status" value="1"/>
</dbReference>
<organism evidence="3 4">
    <name type="scientific">Dichotomopilus funicola</name>
    <dbReference type="NCBI Taxonomy" id="1934379"/>
    <lineage>
        <taxon>Eukaryota</taxon>
        <taxon>Fungi</taxon>
        <taxon>Dikarya</taxon>
        <taxon>Ascomycota</taxon>
        <taxon>Pezizomycotina</taxon>
        <taxon>Sordariomycetes</taxon>
        <taxon>Sordariomycetidae</taxon>
        <taxon>Sordariales</taxon>
        <taxon>Chaetomiaceae</taxon>
        <taxon>Dichotomopilus</taxon>
    </lineage>
</organism>
<evidence type="ECO:0000313" key="4">
    <source>
        <dbReference type="Proteomes" id="UP001302676"/>
    </source>
</evidence>
<dbReference type="PANTHER" id="PTHR31360">
    <property type="match status" value="1"/>
</dbReference>